<feature type="region of interest" description="Disordered" evidence="1">
    <location>
        <begin position="1"/>
        <end position="21"/>
    </location>
</feature>
<evidence type="ECO:0000256" key="1">
    <source>
        <dbReference type="SAM" id="MobiDB-lite"/>
    </source>
</evidence>
<keyword evidence="3" id="KW-1185">Reference proteome</keyword>
<proteinExistence type="predicted"/>
<feature type="compositionally biased region" description="Polar residues" evidence="1">
    <location>
        <begin position="1"/>
        <end position="14"/>
    </location>
</feature>
<evidence type="ECO:0000313" key="2">
    <source>
        <dbReference type="EMBL" id="KAK9085463.1"/>
    </source>
</evidence>
<sequence>MSKLGTTTWSSNPLSRRDVDKRDSLPYGEIYSYISQTPEPNKPTKSSIKLSIINPSL</sequence>
<evidence type="ECO:0000313" key="3">
    <source>
        <dbReference type="Proteomes" id="UP001417504"/>
    </source>
</evidence>
<dbReference type="Proteomes" id="UP001417504">
    <property type="component" value="Unassembled WGS sequence"/>
</dbReference>
<dbReference type="EMBL" id="JBBNAE010000011">
    <property type="protein sequence ID" value="KAK9085463.1"/>
    <property type="molecule type" value="Genomic_DNA"/>
</dbReference>
<gene>
    <name evidence="2" type="ORF">Sjap_025874</name>
</gene>
<organism evidence="2 3">
    <name type="scientific">Stephania japonica</name>
    <dbReference type="NCBI Taxonomy" id="461633"/>
    <lineage>
        <taxon>Eukaryota</taxon>
        <taxon>Viridiplantae</taxon>
        <taxon>Streptophyta</taxon>
        <taxon>Embryophyta</taxon>
        <taxon>Tracheophyta</taxon>
        <taxon>Spermatophyta</taxon>
        <taxon>Magnoliopsida</taxon>
        <taxon>Ranunculales</taxon>
        <taxon>Menispermaceae</taxon>
        <taxon>Menispermoideae</taxon>
        <taxon>Cissampelideae</taxon>
        <taxon>Stephania</taxon>
    </lineage>
</organism>
<protein>
    <submittedName>
        <fullName evidence="2">Uncharacterized protein</fullName>
    </submittedName>
</protein>
<accession>A0AAP0EAB4</accession>
<name>A0AAP0EAB4_9MAGN</name>
<dbReference type="AlphaFoldDB" id="A0AAP0EAB4"/>
<comment type="caution">
    <text evidence="2">The sequence shown here is derived from an EMBL/GenBank/DDBJ whole genome shotgun (WGS) entry which is preliminary data.</text>
</comment>
<reference evidence="2 3" key="1">
    <citation type="submission" date="2024-01" db="EMBL/GenBank/DDBJ databases">
        <title>Genome assemblies of Stephania.</title>
        <authorList>
            <person name="Yang L."/>
        </authorList>
    </citation>
    <scope>NUCLEOTIDE SEQUENCE [LARGE SCALE GENOMIC DNA]</scope>
    <source>
        <strain evidence="2">QJT</strain>
        <tissue evidence="2">Leaf</tissue>
    </source>
</reference>